<dbReference type="PIRSF" id="PIRSF002162">
    <property type="entry name" value="Ribosomal_L6"/>
    <property type="match status" value="1"/>
</dbReference>
<comment type="function">
    <text evidence="4 6">This protein binds to the 23S rRNA, and is important in its secondary structure. It is located near the subunit interface in the base of the L7/L12 stalk, and near the tRNA binding site of the peptidyltransferase center.</text>
</comment>
<protein>
    <recommendedName>
        <fullName evidence="4">Large ribosomal subunit protein uL6</fullName>
    </recommendedName>
</protein>
<dbReference type="HAMAP" id="MF_01365_B">
    <property type="entry name" value="Ribosomal_uL6_B"/>
    <property type="match status" value="1"/>
</dbReference>
<dbReference type="GO" id="GO:0019843">
    <property type="term" value="F:rRNA binding"/>
    <property type="evidence" value="ECO:0007669"/>
    <property type="project" value="UniProtKB-UniRule"/>
</dbReference>
<comment type="caution">
    <text evidence="8">The sequence shown here is derived from an EMBL/GenBank/DDBJ whole genome shotgun (WGS) entry which is preliminary data.</text>
</comment>
<name>A0A2G9Z0S6_9BACT</name>
<evidence type="ECO:0000256" key="5">
    <source>
        <dbReference type="RuleBase" id="RU003869"/>
    </source>
</evidence>
<dbReference type="InterPro" id="IPR020040">
    <property type="entry name" value="Ribosomal_uL6_a/b-dom"/>
</dbReference>
<dbReference type="InterPro" id="IPR019906">
    <property type="entry name" value="Ribosomal_uL6_bac-type"/>
</dbReference>
<dbReference type="InterPro" id="IPR000702">
    <property type="entry name" value="Ribosomal_uL6-like"/>
</dbReference>
<dbReference type="EMBL" id="PCRS01000008">
    <property type="protein sequence ID" value="PIP25105.1"/>
    <property type="molecule type" value="Genomic_DNA"/>
</dbReference>
<dbReference type="PROSITE" id="PS00525">
    <property type="entry name" value="RIBOSOMAL_L6_1"/>
    <property type="match status" value="1"/>
</dbReference>
<dbReference type="InterPro" id="IPR036789">
    <property type="entry name" value="Ribosomal_uL6-like_a/b-dom_sf"/>
</dbReference>
<dbReference type="InterPro" id="IPR002358">
    <property type="entry name" value="Ribosomal_uL6_CS"/>
</dbReference>
<evidence type="ECO:0000313" key="8">
    <source>
        <dbReference type="EMBL" id="PIP25105.1"/>
    </source>
</evidence>
<dbReference type="PRINTS" id="PR00059">
    <property type="entry name" value="RIBOSOMALL6"/>
</dbReference>
<dbReference type="PANTHER" id="PTHR11655:SF14">
    <property type="entry name" value="LARGE RIBOSOMAL SUBUNIT PROTEIN UL6M"/>
    <property type="match status" value="1"/>
</dbReference>
<dbReference type="GO" id="GO:0003735">
    <property type="term" value="F:structural constituent of ribosome"/>
    <property type="evidence" value="ECO:0007669"/>
    <property type="project" value="UniProtKB-UniRule"/>
</dbReference>
<dbReference type="AlphaFoldDB" id="A0A2G9Z0S6"/>
<dbReference type="FunFam" id="3.90.930.12:FF:000001">
    <property type="entry name" value="50S ribosomal protein L6"/>
    <property type="match status" value="1"/>
</dbReference>
<dbReference type="GO" id="GO:0022625">
    <property type="term" value="C:cytosolic large ribosomal subunit"/>
    <property type="evidence" value="ECO:0007669"/>
    <property type="project" value="UniProtKB-UniRule"/>
</dbReference>
<gene>
    <name evidence="4" type="primary">rplF</name>
    <name evidence="8" type="ORF">COX34_00630</name>
</gene>
<reference evidence="8 9" key="1">
    <citation type="submission" date="2017-09" db="EMBL/GenBank/DDBJ databases">
        <title>Depth-based differentiation of microbial function through sediment-hosted aquifers and enrichment of novel symbionts in the deep terrestrial subsurface.</title>
        <authorList>
            <person name="Probst A.J."/>
            <person name="Ladd B."/>
            <person name="Jarett J.K."/>
            <person name="Geller-Mcgrath D.E."/>
            <person name="Sieber C.M."/>
            <person name="Emerson J.B."/>
            <person name="Anantharaman K."/>
            <person name="Thomas B.C."/>
            <person name="Malmstrom R."/>
            <person name="Stieglmeier M."/>
            <person name="Klingl A."/>
            <person name="Woyke T."/>
            <person name="Ryan C.M."/>
            <person name="Banfield J.F."/>
        </authorList>
    </citation>
    <scope>NUCLEOTIDE SEQUENCE [LARGE SCALE GENOMIC DNA]</scope>
    <source>
        <strain evidence="8">CG23_combo_of_CG06-09_8_20_14_all_36_12</strain>
    </source>
</reference>
<dbReference type="GO" id="GO:0002181">
    <property type="term" value="P:cytoplasmic translation"/>
    <property type="evidence" value="ECO:0007669"/>
    <property type="project" value="TreeGrafter"/>
</dbReference>
<proteinExistence type="inferred from homology"/>
<comment type="subunit">
    <text evidence="4">Part of the 50S ribosomal subunit.</text>
</comment>
<dbReference type="NCBIfam" id="TIGR03654">
    <property type="entry name" value="L6_bact"/>
    <property type="match status" value="1"/>
</dbReference>
<feature type="domain" description="Large ribosomal subunit protein uL6 alpha-beta" evidence="7">
    <location>
        <begin position="103"/>
        <end position="175"/>
    </location>
</feature>
<evidence type="ECO:0000256" key="6">
    <source>
        <dbReference type="RuleBase" id="RU003870"/>
    </source>
</evidence>
<keyword evidence="4 6" id="KW-0694">RNA-binding</keyword>
<dbReference type="SUPFAM" id="SSF56053">
    <property type="entry name" value="Ribosomal protein L6"/>
    <property type="match status" value="2"/>
</dbReference>
<keyword evidence="4 6" id="KW-0699">rRNA-binding</keyword>
<comment type="similarity">
    <text evidence="1 4 5">Belongs to the universal ribosomal protein uL6 family.</text>
</comment>
<evidence type="ECO:0000256" key="3">
    <source>
        <dbReference type="ARBA" id="ARBA00023274"/>
    </source>
</evidence>
<dbReference type="PANTHER" id="PTHR11655">
    <property type="entry name" value="60S/50S RIBOSOMAL PROTEIN L6/L9"/>
    <property type="match status" value="1"/>
</dbReference>
<organism evidence="8 9">
    <name type="scientific">Candidatus Nealsonbacteria bacterium CG23_combo_of_CG06-09_8_20_14_all_36_12</name>
    <dbReference type="NCBI Taxonomy" id="1974718"/>
    <lineage>
        <taxon>Bacteria</taxon>
        <taxon>Candidatus Nealsoniibacteriota</taxon>
    </lineage>
</organism>
<evidence type="ECO:0000256" key="2">
    <source>
        <dbReference type="ARBA" id="ARBA00022980"/>
    </source>
</evidence>
<accession>A0A2G9Z0S6</accession>
<evidence type="ECO:0000256" key="1">
    <source>
        <dbReference type="ARBA" id="ARBA00009356"/>
    </source>
</evidence>
<dbReference type="Pfam" id="PF00347">
    <property type="entry name" value="Ribosomal_L6"/>
    <property type="match status" value="2"/>
</dbReference>
<evidence type="ECO:0000256" key="4">
    <source>
        <dbReference type="HAMAP-Rule" id="MF_01365"/>
    </source>
</evidence>
<keyword evidence="3 4" id="KW-0687">Ribonucleoprotein</keyword>
<feature type="domain" description="Large ribosomal subunit protein uL6 alpha-beta" evidence="7">
    <location>
        <begin position="12"/>
        <end position="94"/>
    </location>
</feature>
<keyword evidence="2 4" id="KW-0689">Ribosomal protein</keyword>
<dbReference type="Gene3D" id="3.90.930.12">
    <property type="entry name" value="Ribosomal protein L6, alpha-beta domain"/>
    <property type="match status" value="2"/>
</dbReference>
<sequence length="193" mass="21098">MSRIGKKPILIPEDVEVKIEPAQVSSKFGAGEGQKVVVKGPKGELSQEVRPEIKVETKGGQIFISPKIETKRTSAFWGLTRALIANMIRGVTEGYEKKLEIEGLGYRAQLEGENLVLSVGFTHPVKIDCPSGIKFSIEKNVITVSGADKELVGQIASKIRKVRPPEPYKGKGIKYQGEVIRRKAGKKVVTTTT</sequence>
<evidence type="ECO:0000259" key="7">
    <source>
        <dbReference type="Pfam" id="PF00347"/>
    </source>
</evidence>
<dbReference type="Proteomes" id="UP000228681">
    <property type="component" value="Unassembled WGS sequence"/>
</dbReference>
<evidence type="ECO:0000313" key="9">
    <source>
        <dbReference type="Proteomes" id="UP000228681"/>
    </source>
</evidence>